<proteinExistence type="predicted"/>
<dbReference type="CDD" id="cd00680">
    <property type="entry name" value="RHO_alpha_C"/>
    <property type="match status" value="1"/>
</dbReference>
<accession>A0A7U9KPX5</accession>
<dbReference type="SUPFAM" id="SSF52540">
    <property type="entry name" value="P-loop containing nucleoside triphosphate hydrolases"/>
    <property type="match status" value="1"/>
</dbReference>
<dbReference type="PRINTS" id="PR00090">
    <property type="entry name" value="RNGDIOXGNASE"/>
</dbReference>
<keyword evidence="6" id="KW-0411">Iron-sulfur</keyword>
<evidence type="ECO:0000256" key="4">
    <source>
        <dbReference type="ARBA" id="ARBA00023002"/>
    </source>
</evidence>
<dbReference type="Gene3D" id="3.40.50.300">
    <property type="entry name" value="P-loop containing nucleotide triphosphate hydrolases"/>
    <property type="match status" value="1"/>
</dbReference>
<dbReference type="Pfam" id="PF00848">
    <property type="entry name" value="Ring_hydroxyl_A"/>
    <property type="match status" value="1"/>
</dbReference>
<feature type="region of interest" description="Disordered" evidence="7">
    <location>
        <begin position="180"/>
        <end position="205"/>
    </location>
</feature>
<evidence type="ECO:0000256" key="6">
    <source>
        <dbReference type="ARBA" id="ARBA00023014"/>
    </source>
</evidence>
<dbReference type="CDD" id="cd03469">
    <property type="entry name" value="Rieske_RO_Alpha_N"/>
    <property type="match status" value="1"/>
</dbReference>
<dbReference type="AlphaFoldDB" id="A0A7U9KPX5"/>
<evidence type="ECO:0000313" key="10">
    <source>
        <dbReference type="Proteomes" id="UP000287830"/>
    </source>
</evidence>
<comment type="caution">
    <text evidence="9">The sequence shown here is derived from an EMBL/GenBank/DDBJ whole genome shotgun (WGS) entry which is preliminary data.</text>
</comment>
<keyword evidence="3" id="KW-0479">Metal-binding</keyword>
<keyword evidence="5" id="KW-0408">Iron</keyword>
<evidence type="ECO:0000256" key="2">
    <source>
        <dbReference type="ARBA" id="ARBA00022714"/>
    </source>
</evidence>
<evidence type="ECO:0000313" key="9">
    <source>
        <dbReference type="EMBL" id="GCD32593.1"/>
    </source>
</evidence>
<dbReference type="InterPro" id="IPR001663">
    <property type="entry name" value="Rng_hydr_dOase-A"/>
</dbReference>
<dbReference type="GO" id="GO:0004497">
    <property type="term" value="F:monooxygenase activity"/>
    <property type="evidence" value="ECO:0007669"/>
    <property type="project" value="UniProtKB-ARBA"/>
</dbReference>
<evidence type="ECO:0000256" key="7">
    <source>
        <dbReference type="SAM" id="MobiDB-lite"/>
    </source>
</evidence>
<gene>
    <name evidence="9" type="ORF">OEIGOIKO_00310</name>
</gene>
<dbReference type="Pfam" id="PF00355">
    <property type="entry name" value="Rieske"/>
    <property type="match status" value="1"/>
</dbReference>
<feature type="domain" description="Rieske" evidence="8">
    <location>
        <begin position="248"/>
        <end position="359"/>
    </location>
</feature>
<name>A0A7U9KPX5_9ACTN</name>
<dbReference type="PANTHER" id="PTHR43756:SF5">
    <property type="entry name" value="CHOLINE MONOOXYGENASE, CHLOROPLASTIC"/>
    <property type="match status" value="1"/>
</dbReference>
<dbReference type="EMBL" id="BHZC01000001">
    <property type="protein sequence ID" value="GCD32593.1"/>
    <property type="molecule type" value="Genomic_DNA"/>
</dbReference>
<evidence type="ECO:0000256" key="3">
    <source>
        <dbReference type="ARBA" id="ARBA00022723"/>
    </source>
</evidence>
<dbReference type="Gene3D" id="2.102.10.10">
    <property type="entry name" value="Rieske [2Fe-2S] iron-sulphur domain"/>
    <property type="match status" value="1"/>
</dbReference>
<dbReference type="InterPro" id="IPR027417">
    <property type="entry name" value="P-loop_NTPase"/>
</dbReference>
<keyword evidence="4" id="KW-0560">Oxidoreductase</keyword>
<sequence length="584" mass="64692">MTAVSQQPSLARILLAAPHTVILDEATSLLDPAAARHAEQALAAVFEGRTVISIAHRLHTAQDADRIAPVEHGQVVELGAHGELLAQDGIYAALWRSWQRAEAVPAQNVDPPRGRPPGRTWAAALCAPYRQNVLPEAAVSILAVPRRPNPLTIAAQPSKAHRLITADSRSRHRSAGAITPVHRCCDGSDTSAKTEEDTGMAAPPDLFSPARYDAVRRNREKAETLPAWCYTDDEWFQRETAKIFRPAWHFVDLDTSLPEPGTFLTTTLLGESVIVIRDREGGVRGFRNSCRHRGAELLGESQGSCRAIRCPYHSWTYDLDGTLLMAPGTETEYARSALGNLGLNLTPVPCASRHGMIYVNVSPKPPVPLDVYLGDYPERVAAPYQVSRMVCVRRLSYDLATNWKLYCEVEMETLHTKHIHRRSIGEQPVTAATTQGEWIAVVNTDQPTPALYPGSRSKGFPRTPGIYGPAEEGTYFSTVLPGSFIVTAPDCMWWIRKIPTAPGRLHTEVGYCFPRETVARPDFAELAEAYNARWDQVMDEDNQIVEVQYRGLRSSVPGCYTAEEPVVHRFDNWVLDRVLDEESP</sequence>
<evidence type="ECO:0000256" key="5">
    <source>
        <dbReference type="ARBA" id="ARBA00023004"/>
    </source>
</evidence>
<dbReference type="PANTHER" id="PTHR43756">
    <property type="entry name" value="CHOLINE MONOOXYGENASE, CHLOROPLASTIC"/>
    <property type="match status" value="1"/>
</dbReference>
<dbReference type="GO" id="GO:0051537">
    <property type="term" value="F:2 iron, 2 sulfur cluster binding"/>
    <property type="evidence" value="ECO:0007669"/>
    <property type="project" value="UniProtKB-KW"/>
</dbReference>
<dbReference type="Proteomes" id="UP000287830">
    <property type="component" value="Unassembled WGS sequence"/>
</dbReference>
<dbReference type="SUPFAM" id="SSF50022">
    <property type="entry name" value="ISP domain"/>
    <property type="match status" value="1"/>
</dbReference>
<dbReference type="GO" id="GO:0005506">
    <property type="term" value="F:iron ion binding"/>
    <property type="evidence" value="ECO:0007669"/>
    <property type="project" value="InterPro"/>
</dbReference>
<evidence type="ECO:0000259" key="8">
    <source>
        <dbReference type="PROSITE" id="PS51296"/>
    </source>
</evidence>
<dbReference type="SUPFAM" id="SSF55961">
    <property type="entry name" value="Bet v1-like"/>
    <property type="match status" value="1"/>
</dbReference>
<dbReference type="InterPro" id="IPR036922">
    <property type="entry name" value="Rieske_2Fe-2S_sf"/>
</dbReference>
<comment type="cofactor">
    <cofactor evidence="1">
        <name>Fe cation</name>
        <dbReference type="ChEBI" id="CHEBI:24875"/>
    </cofactor>
</comment>
<dbReference type="Gene3D" id="3.90.380.10">
    <property type="entry name" value="Naphthalene 1,2-dioxygenase Alpha Subunit, Chain A, domain 1"/>
    <property type="match status" value="1"/>
</dbReference>
<protein>
    <submittedName>
        <fullName evidence="9">(2Fe-2S) ferredoxin</fullName>
    </submittedName>
</protein>
<dbReference type="InterPro" id="IPR017941">
    <property type="entry name" value="Rieske_2Fe-2S"/>
</dbReference>
<evidence type="ECO:0000256" key="1">
    <source>
        <dbReference type="ARBA" id="ARBA00001962"/>
    </source>
</evidence>
<dbReference type="GO" id="GO:0016705">
    <property type="term" value="F:oxidoreductase activity, acting on paired donors, with incorporation or reduction of molecular oxygen"/>
    <property type="evidence" value="ECO:0007669"/>
    <property type="project" value="UniProtKB-ARBA"/>
</dbReference>
<keyword evidence="2" id="KW-0001">2Fe-2S</keyword>
<dbReference type="PROSITE" id="PS51296">
    <property type="entry name" value="RIESKE"/>
    <property type="match status" value="1"/>
</dbReference>
<organism evidence="9 10">
    <name type="scientific">Streptomyces chrestomyceticus JCM 4735</name>
    <dbReference type="NCBI Taxonomy" id="1306181"/>
    <lineage>
        <taxon>Bacteria</taxon>
        <taxon>Bacillati</taxon>
        <taxon>Actinomycetota</taxon>
        <taxon>Actinomycetes</taxon>
        <taxon>Kitasatosporales</taxon>
        <taxon>Streptomycetaceae</taxon>
        <taxon>Streptomyces</taxon>
    </lineage>
</organism>
<reference evidence="9 10" key="1">
    <citation type="submission" date="2018-11" db="EMBL/GenBank/DDBJ databases">
        <title>Whole genome sequence of Streptomyces chrestomyceticus NBRC 13444(T).</title>
        <authorList>
            <person name="Komaki H."/>
            <person name="Tamura T."/>
        </authorList>
    </citation>
    <scope>NUCLEOTIDE SEQUENCE [LARGE SCALE GENOMIC DNA]</scope>
    <source>
        <strain evidence="9 10">NBRC 13444</strain>
    </source>
</reference>
<dbReference type="InterPro" id="IPR015879">
    <property type="entry name" value="Ring_hydroxy_dOase_asu_C_dom"/>
</dbReference>